<dbReference type="Proteomes" id="UP000199650">
    <property type="component" value="Unassembled WGS sequence"/>
</dbReference>
<protein>
    <submittedName>
        <fullName evidence="1">Uncharacterized protein</fullName>
    </submittedName>
</protein>
<dbReference type="AlphaFoldDB" id="A0A1I0R9Y5"/>
<reference evidence="1 2" key="1">
    <citation type="submission" date="2016-10" db="EMBL/GenBank/DDBJ databases">
        <authorList>
            <person name="de Groot N.N."/>
        </authorList>
    </citation>
    <scope>NUCLEOTIDE SEQUENCE [LARGE SCALE GENOMIC DNA]</scope>
    <source>
        <strain evidence="1 2">DSM 29439</strain>
    </source>
</reference>
<evidence type="ECO:0000313" key="2">
    <source>
        <dbReference type="Proteomes" id="UP000199650"/>
    </source>
</evidence>
<accession>A0A1I0R9Y5</accession>
<dbReference type="EMBL" id="FOJB01000003">
    <property type="protein sequence ID" value="SEW37625.1"/>
    <property type="molecule type" value="Genomic_DNA"/>
</dbReference>
<evidence type="ECO:0000313" key="1">
    <source>
        <dbReference type="EMBL" id="SEW37625.1"/>
    </source>
</evidence>
<proteinExistence type="predicted"/>
<organism evidence="1 2">
    <name type="scientific">Aliiroseovarius sediminilitoris</name>
    <dbReference type="NCBI Taxonomy" id="1173584"/>
    <lineage>
        <taxon>Bacteria</taxon>
        <taxon>Pseudomonadati</taxon>
        <taxon>Pseudomonadota</taxon>
        <taxon>Alphaproteobacteria</taxon>
        <taxon>Rhodobacterales</taxon>
        <taxon>Paracoccaceae</taxon>
        <taxon>Aliiroseovarius</taxon>
    </lineage>
</organism>
<keyword evidence="2" id="KW-1185">Reference proteome</keyword>
<name>A0A1I0R9Y5_9RHOB</name>
<sequence>MQKLDPKLKDRMESLTGNSHPVLITCHDDCDLLMDHLNKNGVMVDDNMAEIQLLVADLTSRQIEDLLNHDTVAQIALDDDGSVFQ</sequence>
<gene>
    <name evidence="1" type="ORF">SAMN05444851_3300</name>
</gene>